<organism evidence="1 2">
    <name type="scientific">Jiella pelagia</name>
    <dbReference type="NCBI Taxonomy" id="2986949"/>
    <lineage>
        <taxon>Bacteria</taxon>
        <taxon>Pseudomonadati</taxon>
        <taxon>Pseudomonadota</taxon>
        <taxon>Alphaproteobacteria</taxon>
        <taxon>Hyphomicrobiales</taxon>
        <taxon>Aurantimonadaceae</taxon>
        <taxon>Jiella</taxon>
    </lineage>
</organism>
<proteinExistence type="predicted"/>
<keyword evidence="2" id="KW-1185">Reference proteome</keyword>
<dbReference type="Pfam" id="PF04404">
    <property type="entry name" value="ERF"/>
    <property type="match status" value="1"/>
</dbReference>
<protein>
    <submittedName>
        <fullName evidence="1">ERF family protein</fullName>
    </submittedName>
</protein>
<gene>
    <name evidence="1" type="ORF">OH818_01625</name>
</gene>
<name>A0ABY7C075_9HYPH</name>
<accession>A0ABY7C075</accession>
<dbReference type="RefSeq" id="WP_268881500.1">
    <property type="nucleotide sequence ID" value="NZ_CP114029.1"/>
</dbReference>
<evidence type="ECO:0000313" key="1">
    <source>
        <dbReference type="EMBL" id="WAP69062.1"/>
    </source>
</evidence>
<sequence length="212" mass="22882">MIPLTTNKWRPRKNNTKGGADVEQVITALNAAYTECGYVRKEGKMDAPGAKYTYAKEADFISAVRPALINHGLTITPSEIGELHHSQYSNKSGTPTNRVVGVFGFRISHISGQSITVSALGEGVDTGDKASYKAMTGALKYALRQSLLIETGDEPEKEHPEGKATEQDALTWIASCSDQLMLDQTADDIKAAGLGSQRVRDAWAKRKAEVAA</sequence>
<dbReference type="EMBL" id="CP114029">
    <property type="protein sequence ID" value="WAP69062.1"/>
    <property type="molecule type" value="Genomic_DNA"/>
</dbReference>
<reference evidence="1" key="1">
    <citation type="submission" date="2022-12" db="EMBL/GenBank/DDBJ databases">
        <title>Jiella pelagia sp. nov., isolated from phosphonate enriched culture of Northwest Pacific surface seawater.</title>
        <authorList>
            <person name="Shin D.Y."/>
            <person name="Hwang C.Y."/>
        </authorList>
    </citation>
    <scope>NUCLEOTIDE SEQUENCE</scope>
    <source>
        <strain evidence="1">HL-NP1</strain>
    </source>
</reference>
<dbReference type="Proteomes" id="UP001164020">
    <property type="component" value="Chromosome"/>
</dbReference>
<evidence type="ECO:0000313" key="2">
    <source>
        <dbReference type="Proteomes" id="UP001164020"/>
    </source>
</evidence>
<dbReference type="InterPro" id="IPR007499">
    <property type="entry name" value="ERF_bacteria_virus"/>
</dbReference>